<evidence type="ECO:0000313" key="2">
    <source>
        <dbReference type="EMBL" id="KAK3287253.1"/>
    </source>
</evidence>
<feature type="region of interest" description="Disordered" evidence="1">
    <location>
        <begin position="263"/>
        <end position="351"/>
    </location>
</feature>
<dbReference type="EMBL" id="LGRX02000939">
    <property type="protein sequence ID" value="KAK3287253.1"/>
    <property type="molecule type" value="Genomic_DNA"/>
</dbReference>
<feature type="compositionally biased region" description="Basic and acidic residues" evidence="1">
    <location>
        <begin position="485"/>
        <end position="496"/>
    </location>
</feature>
<dbReference type="AlphaFoldDB" id="A0AAE0LJA3"/>
<comment type="caution">
    <text evidence="2">The sequence shown here is derived from an EMBL/GenBank/DDBJ whole genome shotgun (WGS) entry which is preliminary data.</text>
</comment>
<keyword evidence="3" id="KW-1185">Reference proteome</keyword>
<sequence>MVRHTMGDGARVSPMGSVTGEFQLPVYYEKDQCWRYQPLKVMLAACKSEDDARDELGSYGARRAPPARPPAPAHKTVTRYGAGPSGHTPRPVTVSAPLRLRHHTWPEGHFDPQKQEYQPAVFQGTYQAESDANSENTAQESIWLDPVQIAELAQRDGQTVFLVPYRYQRGQVQLMLGKPYEERGKGLHTCELSSKLMHRYASSAAVGQRGEYLPLDGQSAGCSGGLLGTIRQHVAGICTEHERTEQLRAQLAREFMNELTTTAEASAPASPGAPPSPVPSLSGGDSSLCREAGGDGEVSSASRHSHNPAHSGQATPSPPRARTPSSLSAQASSAEHSASTGHNMAHGAGDDETTEGMLRAAIEKSDAIIREHEKAIEELQGRRRPFMGGARMGQYTASNAIHNDRHGARETQMVNEDVAGDTFSGLHSRGVLEVNLAQRSEHRTVINMALPTASEDIHSHDTEVFLSGVQDQEAASHRSPQVRDLTGHRSPWRENVHAAGAPTLPTGRAAQEEVTEP</sequence>
<evidence type="ECO:0000313" key="3">
    <source>
        <dbReference type="Proteomes" id="UP001190700"/>
    </source>
</evidence>
<feature type="compositionally biased region" description="Low complexity" evidence="1">
    <location>
        <begin position="322"/>
        <end position="339"/>
    </location>
</feature>
<reference evidence="2 3" key="1">
    <citation type="journal article" date="2015" name="Genome Biol. Evol.">
        <title>Comparative Genomics of a Bacterivorous Green Alga Reveals Evolutionary Causalities and Consequences of Phago-Mixotrophic Mode of Nutrition.</title>
        <authorList>
            <person name="Burns J.A."/>
            <person name="Paasch A."/>
            <person name="Narechania A."/>
            <person name="Kim E."/>
        </authorList>
    </citation>
    <scope>NUCLEOTIDE SEQUENCE [LARGE SCALE GENOMIC DNA]</scope>
    <source>
        <strain evidence="2 3">PLY_AMNH</strain>
    </source>
</reference>
<proteinExistence type="predicted"/>
<feature type="region of interest" description="Disordered" evidence="1">
    <location>
        <begin position="56"/>
        <end position="91"/>
    </location>
</feature>
<accession>A0AAE0LJA3</accession>
<feature type="region of interest" description="Disordered" evidence="1">
    <location>
        <begin position="471"/>
        <end position="517"/>
    </location>
</feature>
<gene>
    <name evidence="2" type="ORF">CYMTET_5230</name>
</gene>
<organism evidence="2 3">
    <name type="scientific">Cymbomonas tetramitiformis</name>
    <dbReference type="NCBI Taxonomy" id="36881"/>
    <lineage>
        <taxon>Eukaryota</taxon>
        <taxon>Viridiplantae</taxon>
        <taxon>Chlorophyta</taxon>
        <taxon>Pyramimonadophyceae</taxon>
        <taxon>Pyramimonadales</taxon>
        <taxon>Pyramimonadaceae</taxon>
        <taxon>Cymbomonas</taxon>
    </lineage>
</organism>
<evidence type="ECO:0000256" key="1">
    <source>
        <dbReference type="SAM" id="MobiDB-lite"/>
    </source>
</evidence>
<dbReference type="Proteomes" id="UP001190700">
    <property type="component" value="Unassembled WGS sequence"/>
</dbReference>
<protein>
    <submittedName>
        <fullName evidence="2">Uncharacterized protein</fullName>
    </submittedName>
</protein>
<name>A0AAE0LJA3_9CHLO</name>